<protein>
    <recommendedName>
        <fullName evidence="3">Rubredoxin-like domain-containing protein</fullName>
    </recommendedName>
</protein>
<gene>
    <name evidence="1" type="ORF">Sdagh_49440</name>
</gene>
<dbReference type="EMBL" id="BNDX01000013">
    <property type="protein sequence ID" value="GHI33214.1"/>
    <property type="molecule type" value="Genomic_DNA"/>
</dbReference>
<keyword evidence="2" id="KW-1185">Reference proteome</keyword>
<reference evidence="1" key="1">
    <citation type="submission" date="2024-05" db="EMBL/GenBank/DDBJ databases">
        <title>Whole genome shotgun sequence of Streptomyces daghestanicus NBRC 12762.</title>
        <authorList>
            <person name="Komaki H."/>
            <person name="Tamura T."/>
        </authorList>
    </citation>
    <scope>NUCLEOTIDE SEQUENCE</scope>
    <source>
        <strain evidence="1">NBRC 12762</strain>
    </source>
</reference>
<comment type="caution">
    <text evidence="1">The sequence shown here is derived from an EMBL/GenBank/DDBJ whole genome shotgun (WGS) entry which is preliminary data.</text>
</comment>
<sequence>MLADQGEAVGRAFVDFVFVCGWCGTECVVWGEPVVSWWTQKYEVPDEFECWNCGGESTSPPPPWTPAD</sequence>
<evidence type="ECO:0000313" key="2">
    <source>
        <dbReference type="Proteomes" id="UP001052655"/>
    </source>
</evidence>
<proteinExistence type="predicted"/>
<name>A0ABQ3Q7I0_9ACTN</name>
<accession>A0ABQ3Q7I0</accession>
<evidence type="ECO:0008006" key="3">
    <source>
        <dbReference type="Google" id="ProtNLM"/>
    </source>
</evidence>
<dbReference type="RefSeq" id="WP_190078545.1">
    <property type="nucleotide sequence ID" value="NZ_BMTC01000044.1"/>
</dbReference>
<organism evidence="1 2">
    <name type="scientific">Streptomyces daghestanicus</name>
    <dbReference type="NCBI Taxonomy" id="66885"/>
    <lineage>
        <taxon>Bacteria</taxon>
        <taxon>Bacillati</taxon>
        <taxon>Actinomycetota</taxon>
        <taxon>Actinomycetes</taxon>
        <taxon>Kitasatosporales</taxon>
        <taxon>Streptomycetaceae</taxon>
        <taxon>Streptomyces</taxon>
    </lineage>
</organism>
<evidence type="ECO:0000313" key="1">
    <source>
        <dbReference type="EMBL" id="GHI33214.1"/>
    </source>
</evidence>
<dbReference type="Proteomes" id="UP001052655">
    <property type="component" value="Unassembled WGS sequence"/>
</dbReference>